<proteinExistence type="predicted"/>
<keyword evidence="3" id="KW-1185">Reference proteome</keyword>
<reference evidence="2 3" key="1">
    <citation type="submission" date="2017-07" db="EMBL/GenBank/DDBJ databases">
        <title>Genome Sequence of Sulfitobacter pseudonitzschiae Strain SMR1 Isolated from a culture of the Diatom Skeletonema marinoi.</title>
        <authorList>
            <person name="Topel M."/>
            <person name="Pinder M.I.M."/>
            <person name="Johansson O.N."/>
            <person name="Kourtchenko O."/>
            <person name="Godhe A."/>
            <person name="Clarke A.K."/>
        </authorList>
    </citation>
    <scope>NUCLEOTIDE SEQUENCE [LARGE SCALE GENOMIC DNA]</scope>
    <source>
        <strain evidence="2 3">SMR1</strain>
    </source>
</reference>
<dbReference type="STRING" id="1402135.SAMN05444149_10515"/>
<keyword evidence="2" id="KW-0238">DNA-binding</keyword>
<evidence type="ECO:0000313" key="2">
    <source>
        <dbReference type="EMBL" id="ASM71614.1"/>
    </source>
</evidence>
<dbReference type="InterPro" id="IPR044922">
    <property type="entry name" value="DUF2063_N_sf"/>
</dbReference>
<organism evidence="2 3">
    <name type="scientific">Pseudosulfitobacter pseudonitzschiae</name>
    <dbReference type="NCBI Taxonomy" id="1402135"/>
    <lineage>
        <taxon>Bacteria</taxon>
        <taxon>Pseudomonadati</taxon>
        <taxon>Pseudomonadota</taxon>
        <taxon>Alphaproteobacteria</taxon>
        <taxon>Rhodobacterales</taxon>
        <taxon>Roseobacteraceae</taxon>
        <taxon>Pseudosulfitobacter</taxon>
    </lineage>
</organism>
<evidence type="ECO:0000313" key="3">
    <source>
        <dbReference type="Proteomes" id="UP000199754"/>
    </source>
</evidence>
<dbReference type="OrthoDB" id="4146344at2"/>
<accession>A0A221JY07</accession>
<dbReference type="RefSeq" id="WP_089419638.1">
    <property type="nucleotide sequence ID" value="NZ_CP022415.1"/>
</dbReference>
<dbReference type="Gene3D" id="1.10.150.690">
    <property type="entry name" value="DUF2063"/>
    <property type="match status" value="1"/>
</dbReference>
<sequence length="249" mass="26705">MTPFYRALLDPDQPAPKGLHDGHGGAAGKRFDVYRNNVMQSLTDVMRAGFPVVRKLIGAANFDIVAGAFIRAHPPTQPVMQRYGDGFDAFLADVPQLAHLGYLSDVARLEQALRLSYHAADSTPLEAVALADLAPEQLADTQLVFAPTVHLISSVWPLFDIWRFNTEEAAPKPQPVAQHVLVTRAEFDPAPHPLSPAQSAWIAALMAGATLDAAQDAANAVDPNCDIATSMGLLFAQNALTGRTGKYSA</sequence>
<evidence type="ECO:0000259" key="1">
    <source>
        <dbReference type="Pfam" id="PF09836"/>
    </source>
</evidence>
<name>A0A221JY07_9RHOB</name>
<protein>
    <submittedName>
        <fullName evidence="2">Putative DNA-binding domain protein</fullName>
    </submittedName>
</protein>
<dbReference type="InterPro" id="IPR018640">
    <property type="entry name" value="DUF2063"/>
</dbReference>
<dbReference type="AlphaFoldDB" id="A0A221JY07"/>
<dbReference type="GO" id="GO:0003677">
    <property type="term" value="F:DNA binding"/>
    <property type="evidence" value="ECO:0007669"/>
    <property type="project" value="UniProtKB-KW"/>
</dbReference>
<dbReference type="Pfam" id="PF09836">
    <property type="entry name" value="DUF2063"/>
    <property type="match status" value="1"/>
</dbReference>
<feature type="domain" description="Putative DNA-binding" evidence="1">
    <location>
        <begin position="4"/>
        <end position="91"/>
    </location>
</feature>
<dbReference type="EMBL" id="CP022415">
    <property type="protein sequence ID" value="ASM71614.1"/>
    <property type="molecule type" value="Genomic_DNA"/>
</dbReference>
<dbReference type="Proteomes" id="UP000199754">
    <property type="component" value="Chromosome"/>
</dbReference>
<dbReference type="KEGG" id="spse:SULPSESMR1_00783"/>
<gene>
    <name evidence="2" type="ORF">SULPSESMR1_00783</name>
</gene>